<evidence type="ECO:0000259" key="1">
    <source>
        <dbReference type="Pfam" id="PF04068"/>
    </source>
</evidence>
<dbReference type="Proteomes" id="UP000775213">
    <property type="component" value="Unassembled WGS sequence"/>
</dbReference>
<name>A0AAV7GD49_DENCH</name>
<organism evidence="2 3">
    <name type="scientific">Dendrobium chrysotoxum</name>
    <name type="common">Orchid</name>
    <dbReference type="NCBI Taxonomy" id="161865"/>
    <lineage>
        <taxon>Eukaryota</taxon>
        <taxon>Viridiplantae</taxon>
        <taxon>Streptophyta</taxon>
        <taxon>Embryophyta</taxon>
        <taxon>Tracheophyta</taxon>
        <taxon>Spermatophyta</taxon>
        <taxon>Magnoliopsida</taxon>
        <taxon>Liliopsida</taxon>
        <taxon>Asparagales</taxon>
        <taxon>Orchidaceae</taxon>
        <taxon>Epidendroideae</taxon>
        <taxon>Malaxideae</taxon>
        <taxon>Dendrobiinae</taxon>
        <taxon>Dendrobium</taxon>
    </lineage>
</organism>
<keyword evidence="3" id="KW-1185">Reference proteome</keyword>
<evidence type="ECO:0000313" key="2">
    <source>
        <dbReference type="EMBL" id="KAH0459704.1"/>
    </source>
</evidence>
<evidence type="ECO:0000313" key="3">
    <source>
        <dbReference type="Proteomes" id="UP000775213"/>
    </source>
</evidence>
<sequence length="114" mass="13233">MRPPLAISAEKSCHGTRDMEAFNSRWRELPRNPKFFFGFVPKAMPIPPSGPTKQHNSSDLADKWKYAWPFPPFSEDNNDEMLATRIQLAMWYFGHCDIRKCTGRKLASFWPIEG</sequence>
<gene>
    <name evidence="2" type="ORF">IEQ34_012518</name>
</gene>
<protein>
    <recommendedName>
        <fullName evidence="1">RNase L inhibitor RLI-like possible metal-binding domain-containing protein</fullName>
    </recommendedName>
</protein>
<comment type="caution">
    <text evidence="2">The sequence shown here is derived from an EMBL/GenBank/DDBJ whole genome shotgun (WGS) entry which is preliminary data.</text>
</comment>
<proteinExistence type="predicted"/>
<dbReference type="Pfam" id="PF04068">
    <property type="entry name" value="Fer4_RLI"/>
    <property type="match status" value="1"/>
</dbReference>
<dbReference type="AlphaFoldDB" id="A0AAV7GD49"/>
<dbReference type="EMBL" id="JAGFBR010000011">
    <property type="protein sequence ID" value="KAH0459704.1"/>
    <property type="molecule type" value="Genomic_DNA"/>
</dbReference>
<reference evidence="2 3" key="1">
    <citation type="journal article" date="2021" name="Hortic Res">
        <title>Chromosome-scale assembly of the Dendrobium chrysotoxum genome enhances the understanding of orchid evolution.</title>
        <authorList>
            <person name="Zhang Y."/>
            <person name="Zhang G.Q."/>
            <person name="Zhang D."/>
            <person name="Liu X.D."/>
            <person name="Xu X.Y."/>
            <person name="Sun W.H."/>
            <person name="Yu X."/>
            <person name="Zhu X."/>
            <person name="Wang Z.W."/>
            <person name="Zhao X."/>
            <person name="Zhong W.Y."/>
            <person name="Chen H."/>
            <person name="Yin W.L."/>
            <person name="Huang T."/>
            <person name="Niu S.C."/>
            <person name="Liu Z.J."/>
        </authorList>
    </citation>
    <scope>NUCLEOTIDE SEQUENCE [LARGE SCALE GENOMIC DNA]</scope>
    <source>
        <strain evidence="2">Lindl</strain>
    </source>
</reference>
<accession>A0AAV7GD49</accession>
<dbReference type="InterPro" id="IPR007209">
    <property type="entry name" value="RNaseL-inhib-like_metal-bd_dom"/>
</dbReference>
<feature type="domain" description="RNase L inhibitor RLI-like possible metal-binding" evidence="1">
    <location>
        <begin position="87"/>
        <end position="109"/>
    </location>
</feature>